<organism evidence="2 3">
    <name type="scientific">Candidatus Acetatifactor stercoripullorum</name>
    <dbReference type="NCBI Taxonomy" id="2838414"/>
    <lineage>
        <taxon>Bacteria</taxon>
        <taxon>Bacillati</taxon>
        <taxon>Bacillota</taxon>
        <taxon>Clostridia</taxon>
        <taxon>Lachnospirales</taxon>
        <taxon>Lachnospiraceae</taxon>
        <taxon>Acetatifactor</taxon>
    </lineage>
</organism>
<name>A0A9D1R8C3_9FIRM</name>
<dbReference type="InterPro" id="IPR043721">
    <property type="entry name" value="DUF5662"/>
</dbReference>
<dbReference type="AlphaFoldDB" id="A0A9D1R8C3"/>
<comment type="caution">
    <text evidence="2">The sequence shown here is derived from an EMBL/GenBank/DDBJ whole genome shotgun (WGS) entry which is preliminary data.</text>
</comment>
<dbReference type="Proteomes" id="UP000824265">
    <property type="component" value="Unassembled WGS sequence"/>
</dbReference>
<feature type="region of interest" description="Disordered" evidence="1">
    <location>
        <begin position="175"/>
        <end position="199"/>
    </location>
</feature>
<evidence type="ECO:0000256" key="1">
    <source>
        <dbReference type="SAM" id="MobiDB-lite"/>
    </source>
</evidence>
<proteinExistence type="predicted"/>
<dbReference type="EMBL" id="DXGH01000071">
    <property type="protein sequence ID" value="HIW82388.1"/>
    <property type="molecule type" value="Genomic_DNA"/>
</dbReference>
<protein>
    <submittedName>
        <fullName evidence="2">Catalase</fullName>
    </submittedName>
</protein>
<dbReference type="Pfam" id="PF18907">
    <property type="entry name" value="DUF5662"/>
    <property type="match status" value="1"/>
</dbReference>
<evidence type="ECO:0000313" key="3">
    <source>
        <dbReference type="Proteomes" id="UP000824265"/>
    </source>
</evidence>
<reference evidence="2" key="1">
    <citation type="journal article" date="2021" name="PeerJ">
        <title>Extensive microbial diversity within the chicken gut microbiome revealed by metagenomics and culture.</title>
        <authorList>
            <person name="Gilroy R."/>
            <person name="Ravi A."/>
            <person name="Getino M."/>
            <person name="Pursley I."/>
            <person name="Horton D.L."/>
            <person name="Alikhan N.F."/>
            <person name="Baker D."/>
            <person name="Gharbi K."/>
            <person name="Hall N."/>
            <person name="Watson M."/>
            <person name="Adriaenssens E.M."/>
            <person name="Foster-Nyarko E."/>
            <person name="Jarju S."/>
            <person name="Secka A."/>
            <person name="Antonio M."/>
            <person name="Oren A."/>
            <person name="Chaudhuri R.R."/>
            <person name="La Ragione R."/>
            <person name="Hildebrand F."/>
            <person name="Pallen M.J."/>
        </authorList>
    </citation>
    <scope>NUCLEOTIDE SEQUENCE</scope>
    <source>
        <strain evidence="2">CHK195-6426</strain>
    </source>
</reference>
<evidence type="ECO:0000313" key="2">
    <source>
        <dbReference type="EMBL" id="HIW82388.1"/>
    </source>
</evidence>
<accession>A0A9D1R8C3</accession>
<reference evidence="2" key="2">
    <citation type="submission" date="2021-04" db="EMBL/GenBank/DDBJ databases">
        <authorList>
            <person name="Gilroy R."/>
        </authorList>
    </citation>
    <scope>NUCLEOTIDE SEQUENCE</scope>
    <source>
        <strain evidence="2">CHK195-6426</strain>
    </source>
</reference>
<sequence>MSKAWKHFKTITYHKYLVAKGCFRVGLYRQGLLHDLSKYSPAEFLVGARYYQGNRSPNNAEREAIGYSSAWLHHKGRNRHHYEYWIDYSTRDVPGGMAPVPMPYQYIVEMIMDRIAASKVYLGGSYTDESPLTYYYGGTDKAPIHEETKRILEEMLIMLAKRGEEETFRYMKEELKRRKNKAGKEGNKTRDMQQRRPVE</sequence>
<gene>
    <name evidence="2" type="ORF">H9742_12870</name>
</gene>